<feature type="compositionally biased region" description="Basic and acidic residues" evidence="1">
    <location>
        <begin position="157"/>
        <end position="171"/>
    </location>
</feature>
<feature type="compositionally biased region" description="Polar residues" evidence="1">
    <location>
        <begin position="113"/>
        <end position="122"/>
    </location>
</feature>
<comment type="caution">
    <text evidence="2">The sequence shown here is derived from an EMBL/GenBank/DDBJ whole genome shotgun (WGS) entry which is preliminary data.</text>
</comment>
<reference evidence="2 3" key="1">
    <citation type="submission" date="2019-12" db="EMBL/GenBank/DDBJ databases">
        <title>A genome sequence resource for the geographically widespread anthracnose pathogen Colletotrichum asianum.</title>
        <authorList>
            <person name="Meng Y."/>
        </authorList>
    </citation>
    <scope>NUCLEOTIDE SEQUENCE [LARGE SCALE GENOMIC DNA]</scope>
    <source>
        <strain evidence="2 3">ICMP 18580</strain>
    </source>
</reference>
<evidence type="ECO:0000256" key="1">
    <source>
        <dbReference type="SAM" id="MobiDB-lite"/>
    </source>
</evidence>
<sequence length="388" mass="42792">MGHPTFSEELTAQIDSLAFTLTSQGISPGIEQESMMKAIQDRILEKLNNGGALATESSAPAKRRLTDDSDIGNLAPAKKARVALPQPRREDMVVNESGMDIYYGEFEPDMSCNPATNHSPNRQGAVGETPDAQTINVDEGSEDDSPSSPLASEVSNDGERSSKSHHVDKAIPARNSAPPPIPKRSPKPPIRAVGLSSTLNTSTMLRLYNKLVENLRGLAVTTKYNGKVKETEFTLEDAQKQAQFCLNTMLENYKANVWAILEHFTLSEKSDEIQATLERPCEPHRRSPKGDANYGKDEPSQLHPQFQPIAKTLLHCVDFESSEARMPIRQSYLMVMLGKEDERIRKLAESNRGAEVLKRIAGGRSRRGRGVYDGLKTQLLTQLEIAPT</sequence>
<keyword evidence="3" id="KW-1185">Reference proteome</keyword>
<dbReference type="EMBL" id="WOWK01000271">
    <property type="protein sequence ID" value="KAF0314899.1"/>
    <property type="molecule type" value="Genomic_DNA"/>
</dbReference>
<evidence type="ECO:0000313" key="3">
    <source>
        <dbReference type="Proteomes" id="UP000434172"/>
    </source>
</evidence>
<feature type="region of interest" description="Disordered" evidence="1">
    <location>
        <begin position="275"/>
        <end position="302"/>
    </location>
</feature>
<dbReference type="Proteomes" id="UP000434172">
    <property type="component" value="Unassembled WGS sequence"/>
</dbReference>
<gene>
    <name evidence="2" type="ORF">GQ607_017862</name>
</gene>
<proteinExistence type="predicted"/>
<evidence type="ECO:0000313" key="2">
    <source>
        <dbReference type="EMBL" id="KAF0314899.1"/>
    </source>
</evidence>
<feature type="compositionally biased region" description="Pro residues" evidence="1">
    <location>
        <begin position="177"/>
        <end position="189"/>
    </location>
</feature>
<feature type="compositionally biased region" description="Basic and acidic residues" evidence="1">
    <location>
        <begin position="279"/>
        <end position="300"/>
    </location>
</feature>
<organism evidence="2 3">
    <name type="scientific">Colletotrichum asianum</name>
    <dbReference type="NCBI Taxonomy" id="702518"/>
    <lineage>
        <taxon>Eukaryota</taxon>
        <taxon>Fungi</taxon>
        <taxon>Dikarya</taxon>
        <taxon>Ascomycota</taxon>
        <taxon>Pezizomycotina</taxon>
        <taxon>Sordariomycetes</taxon>
        <taxon>Hypocreomycetidae</taxon>
        <taxon>Glomerellales</taxon>
        <taxon>Glomerellaceae</taxon>
        <taxon>Colletotrichum</taxon>
        <taxon>Colletotrichum gloeosporioides species complex</taxon>
    </lineage>
</organism>
<dbReference type="AlphaFoldDB" id="A0A8H3VTZ1"/>
<accession>A0A8H3VTZ1</accession>
<name>A0A8H3VTZ1_9PEZI</name>
<protein>
    <submittedName>
        <fullName evidence="2">Uncharacterized protein</fullName>
    </submittedName>
</protein>
<feature type="region of interest" description="Disordered" evidence="1">
    <location>
        <begin position="111"/>
        <end position="194"/>
    </location>
</feature>